<dbReference type="Pfam" id="PF08887">
    <property type="entry name" value="GAD-like"/>
    <property type="match status" value="1"/>
</dbReference>
<evidence type="ECO:0000313" key="3">
    <source>
        <dbReference type="EMBL" id="AXM98530.1"/>
    </source>
</evidence>
<proteinExistence type="predicted"/>
<sequence>MDEAFSIFTESMGQPAYRQEVPPSSLERYKNRLPNQLLEYWAEHGWCGYADGLFWTVNPQDYEGVAASWIEGTALAARDTYHLIARSAFGDLYFFGEQTGFSLKIIGYLSSYIGKDRKIANMDRHVQNFFAMRDRETDDFDDMFEPIKKRLGIVKHDEMYAFVPALPLGGTARLDHVEKVKAQEHLIFLSQIAPLEPYSFSDF</sequence>
<reference evidence="3 4" key="1">
    <citation type="submission" date="2018-07" db="EMBL/GenBank/DDBJ databases">
        <title>Complete genome sequence of a Pseudomonas plecoglossicida strain pathogenic to the marine fish, Larimichthys crocea.</title>
        <authorList>
            <person name="Tao Z."/>
        </authorList>
    </citation>
    <scope>NUCLEOTIDE SEQUENCE [LARGE SCALE GENOMIC DNA]</scope>
    <source>
        <strain evidence="3 4">XSDHY-P</strain>
    </source>
</reference>
<feature type="domain" description="GAD-related" evidence="1">
    <location>
        <begin position="4"/>
        <end position="106"/>
    </location>
</feature>
<dbReference type="InterPro" id="IPR015002">
    <property type="entry name" value="T6SS_Tdi1_C"/>
</dbReference>
<dbReference type="Proteomes" id="UP000256503">
    <property type="component" value="Chromosome"/>
</dbReference>
<evidence type="ECO:0000259" key="1">
    <source>
        <dbReference type="Pfam" id="PF08887"/>
    </source>
</evidence>
<protein>
    <submittedName>
        <fullName evidence="3">DUF1851 domain-containing protein</fullName>
    </submittedName>
</protein>
<feature type="domain" description="T6SS immunity protein Tdi1 C-terminal" evidence="2">
    <location>
        <begin position="124"/>
        <end position="192"/>
    </location>
</feature>
<evidence type="ECO:0000259" key="2">
    <source>
        <dbReference type="Pfam" id="PF08906"/>
    </source>
</evidence>
<name>A0AAD0R0L5_PSEDL</name>
<dbReference type="AlphaFoldDB" id="A0AAD0R0L5"/>
<dbReference type="GeneID" id="49616379"/>
<organism evidence="3 4">
    <name type="scientific">Pseudomonas plecoglossicida</name>
    <dbReference type="NCBI Taxonomy" id="70775"/>
    <lineage>
        <taxon>Bacteria</taxon>
        <taxon>Pseudomonadati</taxon>
        <taxon>Pseudomonadota</taxon>
        <taxon>Gammaproteobacteria</taxon>
        <taxon>Pseudomonadales</taxon>
        <taxon>Pseudomonadaceae</taxon>
        <taxon>Pseudomonas</taxon>
    </lineage>
</organism>
<dbReference type="Pfam" id="PF08906">
    <property type="entry name" value="T6SS_Tdi1_C"/>
    <property type="match status" value="1"/>
</dbReference>
<dbReference type="RefSeq" id="WP_028625146.1">
    <property type="nucleotide sequence ID" value="NZ_BSOM01000001.1"/>
</dbReference>
<gene>
    <name evidence="3" type="ORF">DVB73_23430</name>
</gene>
<dbReference type="InterPro" id="IPR014983">
    <property type="entry name" value="GAD-rel"/>
</dbReference>
<evidence type="ECO:0000313" key="4">
    <source>
        <dbReference type="Proteomes" id="UP000256503"/>
    </source>
</evidence>
<accession>A0AAD0R0L5</accession>
<dbReference type="EMBL" id="CP031146">
    <property type="protein sequence ID" value="AXM98530.1"/>
    <property type="molecule type" value="Genomic_DNA"/>
</dbReference>